<dbReference type="CDD" id="cd00637">
    <property type="entry name" value="7tm_classA_rhodopsin-like"/>
    <property type="match status" value="1"/>
</dbReference>
<proteinExistence type="predicted"/>
<keyword evidence="2" id="KW-1185">Reference proteome</keyword>
<dbReference type="PANTHER" id="PTHR31552:SF8">
    <property type="entry name" value="SERPENTINE RECEPTOR CLASS GAMMA"/>
    <property type="match status" value="1"/>
</dbReference>
<feature type="transmembrane region" description="Helical" evidence="1">
    <location>
        <begin position="47"/>
        <end position="70"/>
    </location>
</feature>
<reference evidence="3" key="1">
    <citation type="submission" date="2020-12" db="UniProtKB">
        <authorList>
            <consortium name="WormBaseParasite"/>
        </authorList>
    </citation>
    <scope>IDENTIFICATION</scope>
    <source>
        <strain evidence="3">MHco3</strain>
    </source>
</reference>
<dbReference type="OrthoDB" id="5791421at2759"/>
<keyword evidence="1" id="KW-0812">Transmembrane</keyword>
<protein>
    <submittedName>
        <fullName evidence="3">G protein-coupled receptor</fullName>
    </submittedName>
</protein>
<evidence type="ECO:0000313" key="2">
    <source>
        <dbReference type="Proteomes" id="UP000025227"/>
    </source>
</evidence>
<sequence>MMALFQTRTRMAPDVIHTTIEGLLASFYIYVLFLIIRSKAKVFRNAFYTIFVATGTADVICLFTTCGVRLSREFALGKEFQNMVLCLLVISGTASYAHFIGNMLITINRYSAICLFNRYDSIWTRNKVGAVVAIQYAVSFAASIQIIGAQLVYLPNEDGIPIFTGYERQVDMIVMAVYFGVCLICAVVSIILNARILVEWKRRPKSVDSQKHRLHEKGLLTYAVLMFSCSLFMCTLQVIRVIAVSASLDALNQLVTKQFFWTNDVMLSIPPLFLLLLSSDLRRELVISFRCYKNRNCVNTLATHPNNRFNANKF</sequence>
<accession>A0A7I4YAY4</accession>
<organism evidence="2 3">
    <name type="scientific">Haemonchus contortus</name>
    <name type="common">Barber pole worm</name>
    <dbReference type="NCBI Taxonomy" id="6289"/>
    <lineage>
        <taxon>Eukaryota</taxon>
        <taxon>Metazoa</taxon>
        <taxon>Ecdysozoa</taxon>
        <taxon>Nematoda</taxon>
        <taxon>Chromadorea</taxon>
        <taxon>Rhabditida</taxon>
        <taxon>Rhabditina</taxon>
        <taxon>Rhabditomorpha</taxon>
        <taxon>Strongyloidea</taxon>
        <taxon>Trichostrongylidae</taxon>
        <taxon>Haemonchus</taxon>
    </lineage>
</organism>
<keyword evidence="1" id="KW-1133">Transmembrane helix</keyword>
<evidence type="ECO:0000313" key="3">
    <source>
        <dbReference type="WBParaSite" id="HCON_00074995-00001"/>
    </source>
</evidence>
<evidence type="ECO:0000256" key="1">
    <source>
        <dbReference type="SAM" id="Phobius"/>
    </source>
</evidence>
<dbReference type="InterPro" id="IPR019426">
    <property type="entry name" value="7TM_GPCR_serpentine_rcpt_Srv"/>
</dbReference>
<feature type="transmembrane region" description="Helical" evidence="1">
    <location>
        <begin position="15"/>
        <end position="35"/>
    </location>
</feature>
<dbReference type="PANTHER" id="PTHR31552">
    <property type="entry name" value="SERPENTINE RECEPTOR CLASS GAMMA"/>
    <property type="match status" value="1"/>
</dbReference>
<dbReference type="Gene3D" id="1.20.1070.10">
    <property type="entry name" value="Rhodopsin 7-helix transmembrane proteins"/>
    <property type="match status" value="1"/>
</dbReference>
<dbReference type="Pfam" id="PF10323">
    <property type="entry name" value="7TM_GPCR_Srv"/>
    <property type="match status" value="1"/>
</dbReference>
<keyword evidence="1" id="KW-0472">Membrane</keyword>
<dbReference type="AlphaFoldDB" id="A0A7I4YAY4"/>
<feature type="transmembrane region" description="Helical" evidence="1">
    <location>
        <begin position="128"/>
        <end position="153"/>
    </location>
</feature>
<dbReference type="WBParaSite" id="HCON_00074995-00001">
    <property type="protein sequence ID" value="HCON_00074995-00001"/>
    <property type="gene ID" value="HCON_00074995"/>
</dbReference>
<dbReference type="SUPFAM" id="SSF81321">
    <property type="entry name" value="Family A G protein-coupled receptor-like"/>
    <property type="match status" value="1"/>
</dbReference>
<feature type="transmembrane region" description="Helical" evidence="1">
    <location>
        <begin position="259"/>
        <end position="277"/>
    </location>
</feature>
<feature type="transmembrane region" description="Helical" evidence="1">
    <location>
        <begin position="173"/>
        <end position="198"/>
    </location>
</feature>
<dbReference type="Proteomes" id="UP000025227">
    <property type="component" value="Unplaced"/>
</dbReference>
<feature type="transmembrane region" description="Helical" evidence="1">
    <location>
        <begin position="219"/>
        <end position="239"/>
    </location>
</feature>
<name>A0A7I4YAY4_HAECO</name>
<feature type="transmembrane region" description="Helical" evidence="1">
    <location>
        <begin position="82"/>
        <end position="107"/>
    </location>
</feature>